<dbReference type="PANTHER" id="PTHR10980">
    <property type="entry name" value="RHO GDP-DISSOCIATION INHIBITOR"/>
    <property type="match status" value="1"/>
</dbReference>
<comment type="caution">
    <text evidence="5">The sequence shown here is derived from an EMBL/GenBank/DDBJ whole genome shotgun (WGS) entry which is preliminary data.</text>
</comment>
<dbReference type="EMBL" id="JABCKV010000001">
    <property type="protein sequence ID" value="KAG5648676.1"/>
    <property type="molecule type" value="Genomic_DNA"/>
</dbReference>
<reference evidence="5" key="2">
    <citation type="submission" date="2021-10" db="EMBL/GenBank/DDBJ databases">
        <title>Phylogenomics reveals ancestral predisposition of the termite-cultivated fungus Termitomyces towards a domesticated lifestyle.</title>
        <authorList>
            <person name="Auxier B."/>
            <person name="Grum-Grzhimaylo A."/>
            <person name="Cardenas M.E."/>
            <person name="Lodge J.D."/>
            <person name="Laessoe T."/>
            <person name="Pedersen O."/>
            <person name="Smith M.E."/>
            <person name="Kuyper T.W."/>
            <person name="Franco-Molano E.A."/>
            <person name="Baroni T.J."/>
            <person name="Aanen D.K."/>
        </authorList>
    </citation>
    <scope>NUCLEOTIDE SEQUENCE</scope>
    <source>
        <strain evidence="5">AP01</strain>
        <tissue evidence="5">Mycelium</tissue>
    </source>
</reference>
<dbReference type="OrthoDB" id="1683373at2759"/>
<organism evidence="5 6">
    <name type="scientific">Asterophora parasitica</name>
    <dbReference type="NCBI Taxonomy" id="117018"/>
    <lineage>
        <taxon>Eukaryota</taxon>
        <taxon>Fungi</taxon>
        <taxon>Dikarya</taxon>
        <taxon>Basidiomycota</taxon>
        <taxon>Agaricomycotina</taxon>
        <taxon>Agaricomycetes</taxon>
        <taxon>Agaricomycetidae</taxon>
        <taxon>Agaricales</taxon>
        <taxon>Tricholomatineae</taxon>
        <taxon>Lyophyllaceae</taxon>
        <taxon>Asterophora</taxon>
    </lineage>
</organism>
<evidence type="ECO:0000256" key="3">
    <source>
        <dbReference type="ARBA" id="ARBA00022468"/>
    </source>
</evidence>
<dbReference type="PRINTS" id="PR00492">
    <property type="entry name" value="RHOGDI"/>
</dbReference>
<dbReference type="GO" id="GO:0005096">
    <property type="term" value="F:GTPase activator activity"/>
    <property type="evidence" value="ECO:0007669"/>
    <property type="project" value="UniProtKB-KW"/>
</dbReference>
<accession>A0A9P7KIF2</accession>
<keyword evidence="4" id="KW-0963">Cytoplasm</keyword>
<dbReference type="Pfam" id="PF02115">
    <property type="entry name" value="Rho_GDI"/>
    <property type="match status" value="1"/>
</dbReference>
<dbReference type="GO" id="GO:0005829">
    <property type="term" value="C:cytosol"/>
    <property type="evidence" value="ECO:0007669"/>
    <property type="project" value="TreeGrafter"/>
</dbReference>
<dbReference type="GO" id="GO:0005094">
    <property type="term" value="F:Rho GDP-dissociation inhibitor activity"/>
    <property type="evidence" value="ECO:0007669"/>
    <property type="project" value="InterPro"/>
</dbReference>
<dbReference type="GO" id="GO:0016020">
    <property type="term" value="C:membrane"/>
    <property type="evidence" value="ECO:0007669"/>
    <property type="project" value="TreeGrafter"/>
</dbReference>
<keyword evidence="6" id="KW-1185">Reference proteome</keyword>
<dbReference type="InterPro" id="IPR014756">
    <property type="entry name" value="Ig_E-set"/>
</dbReference>
<evidence type="ECO:0000256" key="1">
    <source>
        <dbReference type="ARBA" id="ARBA00004496"/>
    </source>
</evidence>
<evidence type="ECO:0000313" key="5">
    <source>
        <dbReference type="EMBL" id="KAG5648676.1"/>
    </source>
</evidence>
<comment type="subcellular location">
    <subcellularLocation>
        <location evidence="1">Cytoplasm</location>
    </subcellularLocation>
</comment>
<keyword evidence="3" id="KW-0343">GTPase activation</keyword>
<dbReference type="SUPFAM" id="SSF81296">
    <property type="entry name" value="E set domains"/>
    <property type="match status" value="1"/>
</dbReference>
<reference evidence="5" key="1">
    <citation type="submission" date="2020-07" db="EMBL/GenBank/DDBJ databases">
        <authorList>
            <person name="Nieuwenhuis M."/>
            <person name="Van De Peppel L.J.J."/>
        </authorList>
    </citation>
    <scope>NUCLEOTIDE SEQUENCE</scope>
    <source>
        <strain evidence="5">AP01</strain>
        <tissue evidence="5">Mycelium</tissue>
    </source>
</reference>
<dbReference type="InterPro" id="IPR000406">
    <property type="entry name" value="Rho_GDI"/>
</dbReference>
<evidence type="ECO:0008006" key="7">
    <source>
        <dbReference type="Google" id="ProtNLM"/>
    </source>
</evidence>
<dbReference type="GO" id="GO:0007266">
    <property type="term" value="P:Rho protein signal transduction"/>
    <property type="evidence" value="ECO:0007669"/>
    <property type="project" value="InterPro"/>
</dbReference>
<dbReference type="Proteomes" id="UP000775547">
    <property type="component" value="Unassembled WGS sequence"/>
</dbReference>
<dbReference type="Gene3D" id="2.70.50.30">
    <property type="entry name" value="Coagulation Factor XIII, subunit A, domain 1"/>
    <property type="match status" value="1"/>
</dbReference>
<name>A0A9P7KIF2_9AGAR</name>
<proteinExistence type="inferred from homology"/>
<evidence type="ECO:0000256" key="4">
    <source>
        <dbReference type="ARBA" id="ARBA00022490"/>
    </source>
</evidence>
<protein>
    <recommendedName>
        <fullName evidence="7">Rho GDP-dissociation inhibitor</fullName>
    </recommendedName>
</protein>
<dbReference type="PANTHER" id="PTHR10980:SF3">
    <property type="entry name" value="LD16419P"/>
    <property type="match status" value="1"/>
</dbReference>
<gene>
    <name evidence="5" type="ORF">DXG03_000022</name>
</gene>
<evidence type="ECO:0000313" key="6">
    <source>
        <dbReference type="Proteomes" id="UP000775547"/>
    </source>
</evidence>
<comment type="similarity">
    <text evidence="2">Belongs to the Rho GDI family.</text>
</comment>
<sequence length="239" mass="25797">MSAFLGYKPGAAKSADEYAQLDAQDESLARWKASLGIVPGAAGDASGPKVTVLTLELDSPTLPAGRKIVFDLKDTARLADTKKNPIVIKEGVEYNVRISFKVNHSIISGVRYIQVVKRAGVKVDKLEQMLGSYGPSSNGEPYIKNFDPEESPSGLLARSGSYNVRSRVVDDDGEVYAAWSITMASYSLELPFTTPLTYISLFGVGALVMRGAGCTINDMWDRNLDKANERGSGPWPQGT</sequence>
<evidence type="ECO:0000256" key="2">
    <source>
        <dbReference type="ARBA" id="ARBA00009758"/>
    </source>
</evidence>
<dbReference type="FunFam" id="2.70.50.30:FF:000004">
    <property type="entry name" value="Rho GDP-dissociation inhibitor 1"/>
    <property type="match status" value="1"/>
</dbReference>
<dbReference type="AlphaFoldDB" id="A0A9P7KIF2"/>
<dbReference type="InterPro" id="IPR024792">
    <property type="entry name" value="RhoGDI_dom_sf"/>
</dbReference>